<proteinExistence type="predicted"/>
<evidence type="ECO:0000256" key="1">
    <source>
        <dbReference type="SAM" id="Phobius"/>
    </source>
</evidence>
<name>A0A7S4KC62_9STRA</name>
<keyword evidence="1" id="KW-1133">Transmembrane helix</keyword>
<reference evidence="2" key="1">
    <citation type="submission" date="2021-01" db="EMBL/GenBank/DDBJ databases">
        <authorList>
            <person name="Corre E."/>
            <person name="Pelletier E."/>
            <person name="Niang G."/>
            <person name="Scheremetjew M."/>
            <person name="Finn R."/>
            <person name="Kale V."/>
            <person name="Holt S."/>
            <person name="Cochrane G."/>
            <person name="Meng A."/>
            <person name="Brown T."/>
            <person name="Cohen L."/>
        </authorList>
    </citation>
    <scope>NUCLEOTIDE SEQUENCE</scope>
    <source>
        <strain evidence="2">Isolate 1302-5</strain>
    </source>
</reference>
<accession>A0A7S4KC62</accession>
<sequence length="404" mass="46134">MKKITRYPPENVQQQSHDPEEGNTFGITCFLILMFALGMGFFSALLVIFKKTTRRSKRGDVLVKSGPNRGFWTPSYTPPKQISLDEYHHLCSGKKCNVAVVACASSRGVWHDDFDSMALIQLMMPSLLRTVETERFSYAIYIGIDEDDFFWNNPNIKKKLKSFVRSSVSGKSMGGRVVSFPQPNIGPKRIPMNEIINVAYQDGADYIVRINDDTEFITNEWTSVGVGTLLAMDPPNVGVVGPTCFDGNEEILTHDMVHRTHVEIFDGKYYPPVFKNWYLDDWITHVYGEKRTQKIPASYWEVKHHMYHHGTRYAATGDRWMVDDELMKTRRNIDDWLKNHTTPTQILVTPGRLFGFGALCYGIFLAWRSRPRDAAALVRGKWEDLGDMAGRSPSANRISQSRND</sequence>
<protein>
    <submittedName>
        <fullName evidence="2">Uncharacterized protein</fullName>
    </submittedName>
</protein>
<feature type="transmembrane region" description="Helical" evidence="1">
    <location>
        <begin position="25"/>
        <end position="49"/>
    </location>
</feature>
<dbReference type="AlphaFoldDB" id="A0A7S4KC62"/>
<dbReference type="InterPro" id="IPR029044">
    <property type="entry name" value="Nucleotide-diphossugar_trans"/>
</dbReference>
<gene>
    <name evidence="2" type="ORF">OAUR00152_LOCUS42297</name>
</gene>
<keyword evidence="1" id="KW-0812">Transmembrane</keyword>
<keyword evidence="1" id="KW-0472">Membrane</keyword>
<evidence type="ECO:0000313" key="2">
    <source>
        <dbReference type="EMBL" id="CAE2289480.1"/>
    </source>
</evidence>
<dbReference type="SUPFAM" id="SSF53448">
    <property type="entry name" value="Nucleotide-diphospho-sugar transferases"/>
    <property type="match status" value="1"/>
</dbReference>
<organism evidence="2">
    <name type="scientific">Odontella aurita</name>
    <dbReference type="NCBI Taxonomy" id="265563"/>
    <lineage>
        <taxon>Eukaryota</taxon>
        <taxon>Sar</taxon>
        <taxon>Stramenopiles</taxon>
        <taxon>Ochrophyta</taxon>
        <taxon>Bacillariophyta</taxon>
        <taxon>Mediophyceae</taxon>
        <taxon>Biddulphiophycidae</taxon>
        <taxon>Eupodiscales</taxon>
        <taxon>Odontellaceae</taxon>
        <taxon>Odontella</taxon>
    </lineage>
</organism>
<dbReference type="EMBL" id="HBKQ01062033">
    <property type="protein sequence ID" value="CAE2289480.1"/>
    <property type="molecule type" value="Transcribed_RNA"/>
</dbReference>